<reference evidence="2 3" key="1">
    <citation type="submission" date="2024-02" db="EMBL/GenBank/DDBJ databases">
        <title>A draft genome for the cacao thread blight pathogen Marasmius crinis-equi.</title>
        <authorList>
            <person name="Cohen S.P."/>
            <person name="Baruah I.K."/>
            <person name="Amoako-Attah I."/>
            <person name="Bukari Y."/>
            <person name="Meinhardt L.W."/>
            <person name="Bailey B.A."/>
        </authorList>
    </citation>
    <scope>NUCLEOTIDE SEQUENCE [LARGE SCALE GENOMIC DNA]</scope>
    <source>
        <strain evidence="2 3">GH-76</strain>
    </source>
</reference>
<organism evidence="2 3">
    <name type="scientific">Marasmius crinis-equi</name>
    <dbReference type="NCBI Taxonomy" id="585013"/>
    <lineage>
        <taxon>Eukaryota</taxon>
        <taxon>Fungi</taxon>
        <taxon>Dikarya</taxon>
        <taxon>Basidiomycota</taxon>
        <taxon>Agaricomycotina</taxon>
        <taxon>Agaricomycetes</taxon>
        <taxon>Agaricomycetidae</taxon>
        <taxon>Agaricales</taxon>
        <taxon>Marasmiineae</taxon>
        <taxon>Marasmiaceae</taxon>
        <taxon>Marasmius</taxon>
    </lineage>
</organism>
<keyword evidence="3" id="KW-1185">Reference proteome</keyword>
<feature type="domain" description="Gcp-like" evidence="1">
    <location>
        <begin position="117"/>
        <end position="395"/>
    </location>
</feature>
<dbReference type="Pfam" id="PF00814">
    <property type="entry name" value="TsaD"/>
    <property type="match status" value="1"/>
</dbReference>
<accession>A0ABR3FSX0</accession>
<keyword evidence="2" id="KW-0808">Transferase</keyword>
<dbReference type="EC" id="2.3.1.234" evidence="2"/>
<dbReference type="Proteomes" id="UP001465976">
    <property type="component" value="Unassembled WGS sequence"/>
</dbReference>
<dbReference type="Gene3D" id="3.30.420.40">
    <property type="match status" value="3"/>
</dbReference>
<protein>
    <submittedName>
        <fullName evidence="2">Mitochondrial tRNAs modification protein</fullName>
        <ecNumber evidence="2">2.3.1.234</ecNumber>
    </submittedName>
</protein>
<dbReference type="InterPro" id="IPR000905">
    <property type="entry name" value="Gcp-like_dom"/>
</dbReference>
<dbReference type="CDD" id="cd24134">
    <property type="entry name" value="ASKHA_NBD_OSGEPL1_QRI7_euk"/>
    <property type="match status" value="1"/>
</dbReference>
<name>A0ABR3FSX0_9AGAR</name>
<dbReference type="SUPFAM" id="SSF53067">
    <property type="entry name" value="Actin-like ATPase domain"/>
    <property type="match status" value="1"/>
</dbReference>
<comment type="caution">
    <text evidence="2">The sequence shown here is derived from an EMBL/GenBank/DDBJ whole genome shotgun (WGS) entry which is preliminary data.</text>
</comment>
<sequence>MLLGSHLRLRWPSLPPFRSYNAFYRRFTVLALESSADDTCCAIVDSDRRILANVRIKQNELHEQYGGIYPAAAVMAHQRNMVSVLFIRRVVIGADLRRATIPCEVDLADAVYLSAQPVAIKRALEQAKMDVNDVDGIAFTRGPGMPGCLGVGCHSAKALAAALGKPLVGVHHMQAHALTPLLTSSSSSEIPEFPFLTLLASGGHTLLLLATSPSKFRILATALDSSIGRTIDKAARMLQVPGWAENGPGAALEKFCAEGESTVPTDFASALPMPGRLAFSFAGLHSHIERYMDKVGGVEQLTEEQRRGVGRAVQDAAFGQIIEKVQLCFQKVLEKERIQVGHFVMSGGVASNELLRTRLRTCLEDIQRTYEYPNPIIPVFPPPALCTDNAAMIAWTSLYRFAKGNTDPLTIGPRSKWSIEDLHLGEDQVGDGLWGKNCPPLPQPGES</sequence>
<gene>
    <name evidence="2" type="primary">QRI7</name>
    <name evidence="2" type="ORF">V5O48_003418</name>
</gene>
<dbReference type="InterPro" id="IPR043129">
    <property type="entry name" value="ATPase_NBD"/>
</dbReference>
<evidence type="ECO:0000313" key="2">
    <source>
        <dbReference type="EMBL" id="KAL0578568.1"/>
    </source>
</evidence>
<dbReference type="InterPro" id="IPR017860">
    <property type="entry name" value="Peptidase_M22_CS"/>
</dbReference>
<dbReference type="EMBL" id="JBAHYK010000093">
    <property type="protein sequence ID" value="KAL0578568.1"/>
    <property type="molecule type" value="Genomic_DNA"/>
</dbReference>
<proteinExistence type="predicted"/>
<evidence type="ECO:0000313" key="3">
    <source>
        <dbReference type="Proteomes" id="UP001465976"/>
    </source>
</evidence>
<dbReference type="GO" id="GO:0061711">
    <property type="term" value="F:tRNA N(6)-L-threonylcarbamoyladenine synthase activity"/>
    <property type="evidence" value="ECO:0007669"/>
    <property type="project" value="UniProtKB-EC"/>
</dbReference>
<keyword evidence="2" id="KW-0012">Acyltransferase</keyword>
<dbReference type="PROSITE" id="PS01016">
    <property type="entry name" value="GLYCOPROTEASE"/>
    <property type="match status" value="1"/>
</dbReference>
<dbReference type="PANTHER" id="PTHR11735">
    <property type="entry name" value="TRNA N6-ADENOSINE THREONYLCARBAMOYLTRANSFERASE"/>
    <property type="match status" value="1"/>
</dbReference>
<evidence type="ECO:0000259" key="1">
    <source>
        <dbReference type="Pfam" id="PF00814"/>
    </source>
</evidence>
<dbReference type="PANTHER" id="PTHR11735:SF6">
    <property type="entry name" value="TRNA N6-ADENOSINE THREONYLCARBAMOYLTRANSFERASE, MITOCHONDRIAL"/>
    <property type="match status" value="1"/>
</dbReference>